<proteinExistence type="predicted"/>
<dbReference type="Proteomes" id="UP000033140">
    <property type="component" value="Unassembled WGS sequence"/>
</dbReference>
<protein>
    <submittedName>
        <fullName evidence="3">Uncharacterized protein</fullName>
    </submittedName>
</protein>
<reference evidence="3 4" key="3">
    <citation type="journal article" date="2015" name="Genome Announc.">
        <title>Draft Genome Sequence of the Archiascomycetous Yeast Saitoella complicata.</title>
        <authorList>
            <person name="Yamauchi K."/>
            <person name="Kondo S."/>
            <person name="Hamamoto M."/>
            <person name="Takahashi Y."/>
            <person name="Ogura Y."/>
            <person name="Hayashi T."/>
            <person name="Nishida H."/>
        </authorList>
    </citation>
    <scope>NUCLEOTIDE SEQUENCE [LARGE SCALE GENOMIC DNA]</scope>
    <source>
        <strain evidence="3 4">NRRL Y-17804</strain>
    </source>
</reference>
<dbReference type="GO" id="GO:0004298">
    <property type="term" value="F:threonine-type endopeptidase activity"/>
    <property type="evidence" value="ECO:0007669"/>
    <property type="project" value="InterPro"/>
</dbReference>
<gene>
    <name evidence="3" type="ORF">G7K_5739-t1</name>
</gene>
<dbReference type="InterPro" id="IPR000246">
    <property type="entry name" value="Peptidase_T2"/>
</dbReference>
<keyword evidence="4" id="KW-1185">Reference proteome</keyword>
<feature type="active site" description="Nucleophile" evidence="1">
    <location>
        <position position="256"/>
    </location>
</feature>
<dbReference type="PANTHER" id="PTHR10188">
    <property type="entry name" value="L-ASPARAGINASE"/>
    <property type="match status" value="1"/>
</dbReference>
<dbReference type="GO" id="GO:0051604">
    <property type="term" value="P:protein maturation"/>
    <property type="evidence" value="ECO:0007669"/>
    <property type="project" value="TreeGrafter"/>
</dbReference>
<dbReference type="SUPFAM" id="SSF56235">
    <property type="entry name" value="N-terminal nucleophile aminohydrolases (Ntn hydrolases)"/>
    <property type="match status" value="1"/>
</dbReference>
<reference evidence="3 4" key="2">
    <citation type="journal article" date="2014" name="J. Gen. Appl. Microbiol.">
        <title>The early diverging ascomycetous budding yeast Saitoella complicata has three histone deacetylases belonging to the Clr6, Hos2, and Rpd3 lineages.</title>
        <authorList>
            <person name="Nishida H."/>
            <person name="Matsumoto T."/>
            <person name="Kondo S."/>
            <person name="Hamamoto M."/>
            <person name="Yoshikawa H."/>
        </authorList>
    </citation>
    <scope>NUCLEOTIDE SEQUENCE [LARGE SCALE GENOMIC DNA]</scope>
    <source>
        <strain evidence="3 4">NRRL Y-17804</strain>
    </source>
</reference>
<dbReference type="STRING" id="698492.A0A0E9NP81"/>
<sequence>MGQVTYHAYAGVNLRRPTTVRGREALMGAFLLESLDNPVNGSYRLVDDLTELVNVIALDVVLDNYGPHGLYDMTGERRETSMSSFVALHIGAGIHPKKSAYASLCKKACIAAKEVLNGGGSALDAVTAAVSILENAKHTNAGYGSNLNAEGKVQMDAALMDYSGYAAVAAVENVKNPVQLAQRLLKNRQNPLPYGRTQPNFLVGRSATEWDHGVELVEPESLISQSALEVWQKWKEVIEHGPFNPGDLGDSGVSDTVGAVAMDLSGNLAAACSSGGIVHKHVGRVGPAAVAGSGLWVEDNVAVVCSGNGEEILDTILASKCASRLNHMEGGVYEEEAVKQVMERDFLGSSAIRRAKQNNQNAGQAGMIALKITRDEGESGLPIQAISVTWAHTTYSMGVAWLDCRSSEAQFRMSRRGDSEGACIGGFGVSYP</sequence>
<dbReference type="EMBL" id="BACD03000049">
    <property type="protein sequence ID" value="GAO51644.1"/>
    <property type="molecule type" value="Genomic_DNA"/>
</dbReference>
<evidence type="ECO:0000313" key="4">
    <source>
        <dbReference type="Proteomes" id="UP000033140"/>
    </source>
</evidence>
<dbReference type="Pfam" id="PF01112">
    <property type="entry name" value="Asparaginase_2"/>
    <property type="match status" value="1"/>
</dbReference>
<dbReference type="AlphaFoldDB" id="A0A0E9NP81"/>
<accession>A0A0E9NP81</accession>
<dbReference type="PANTHER" id="PTHR10188:SF8">
    <property type="entry name" value="THREONINE ASPARTASE 1"/>
    <property type="match status" value="1"/>
</dbReference>
<dbReference type="CDD" id="cd04514">
    <property type="entry name" value="Taspase1_like"/>
    <property type="match status" value="1"/>
</dbReference>
<dbReference type="GO" id="GO:0005737">
    <property type="term" value="C:cytoplasm"/>
    <property type="evidence" value="ECO:0007669"/>
    <property type="project" value="TreeGrafter"/>
</dbReference>
<dbReference type="InterPro" id="IPR029055">
    <property type="entry name" value="Ntn_hydrolases_N"/>
</dbReference>
<organism evidence="3 4">
    <name type="scientific">Saitoella complicata (strain BCRC 22490 / CBS 7301 / JCM 7358 / NBRC 10748 / NRRL Y-17804)</name>
    <dbReference type="NCBI Taxonomy" id="698492"/>
    <lineage>
        <taxon>Eukaryota</taxon>
        <taxon>Fungi</taxon>
        <taxon>Dikarya</taxon>
        <taxon>Ascomycota</taxon>
        <taxon>Taphrinomycotina</taxon>
        <taxon>Taphrinomycotina incertae sedis</taxon>
        <taxon>Saitoella</taxon>
    </lineage>
</organism>
<dbReference type="OMA" id="MKHRGRI"/>
<evidence type="ECO:0000313" key="3">
    <source>
        <dbReference type="EMBL" id="GAO51644.1"/>
    </source>
</evidence>
<dbReference type="InterPro" id="IPR037464">
    <property type="entry name" value="Taspase1"/>
</dbReference>
<dbReference type="Gene3D" id="3.60.20.30">
    <property type="entry name" value="(Glycosyl)asparaginase"/>
    <property type="match status" value="1"/>
</dbReference>
<dbReference type="MEROPS" id="T02.004"/>
<evidence type="ECO:0000256" key="1">
    <source>
        <dbReference type="PIRSR" id="PIRSR600246-1"/>
    </source>
</evidence>
<evidence type="ECO:0000256" key="2">
    <source>
        <dbReference type="PIRSR" id="PIRSR600246-3"/>
    </source>
</evidence>
<reference evidence="3 4" key="1">
    <citation type="journal article" date="2011" name="J. Gen. Appl. Microbiol.">
        <title>Draft genome sequencing of the enigmatic yeast Saitoella complicata.</title>
        <authorList>
            <person name="Nishida H."/>
            <person name="Hamamoto M."/>
            <person name="Sugiyama J."/>
        </authorList>
    </citation>
    <scope>NUCLEOTIDE SEQUENCE [LARGE SCALE GENOMIC DNA]</scope>
    <source>
        <strain evidence="3 4">NRRL Y-17804</strain>
    </source>
</reference>
<name>A0A0E9NP81_SAICN</name>
<feature type="site" description="Cleavage; by autolysis" evidence="2">
    <location>
        <begin position="255"/>
        <end position="256"/>
    </location>
</feature>
<comment type="caution">
    <text evidence="3">The sequence shown here is derived from an EMBL/GenBank/DDBJ whole genome shotgun (WGS) entry which is preliminary data.</text>
</comment>